<dbReference type="SUPFAM" id="SSF141868">
    <property type="entry name" value="EAL domain-like"/>
    <property type="match status" value="1"/>
</dbReference>
<dbReference type="NCBIfam" id="TIGR00254">
    <property type="entry name" value="GGDEF"/>
    <property type="match status" value="1"/>
</dbReference>
<dbReference type="SUPFAM" id="SSF55785">
    <property type="entry name" value="PYP-like sensor domain (PAS domain)"/>
    <property type="match status" value="2"/>
</dbReference>
<reference evidence="6 7" key="1">
    <citation type="submission" date="2018-06" db="EMBL/GenBank/DDBJ databases">
        <title>Genomic Encyclopedia of Type Strains, Phase III (KMG-III): the genomes of soil and plant-associated and newly described type strains.</title>
        <authorList>
            <person name="Whitman W."/>
        </authorList>
    </citation>
    <scope>NUCLEOTIDE SEQUENCE [LARGE SCALE GENOMIC DNA]</scope>
    <source>
        <strain evidence="6 7">JA737</strain>
    </source>
</reference>
<evidence type="ECO:0000259" key="5">
    <source>
        <dbReference type="PROSITE" id="PS50887"/>
    </source>
</evidence>
<evidence type="ECO:0000256" key="1">
    <source>
        <dbReference type="SAM" id="Phobius"/>
    </source>
</evidence>
<dbReference type="InterPro" id="IPR052155">
    <property type="entry name" value="Biofilm_reg_signaling"/>
</dbReference>
<dbReference type="RefSeq" id="WP_110807211.1">
    <property type="nucleotide sequence ID" value="NZ_QJTK01000024.1"/>
</dbReference>
<dbReference type="InterPro" id="IPR000700">
    <property type="entry name" value="PAS-assoc_C"/>
</dbReference>
<dbReference type="NCBIfam" id="TIGR00229">
    <property type="entry name" value="sensory_box"/>
    <property type="match status" value="2"/>
</dbReference>
<dbReference type="CDD" id="cd01948">
    <property type="entry name" value="EAL"/>
    <property type="match status" value="1"/>
</dbReference>
<feature type="domain" description="PAS" evidence="2">
    <location>
        <begin position="344"/>
        <end position="394"/>
    </location>
</feature>
<gene>
    <name evidence="6" type="ORF">C8J30_1241</name>
</gene>
<dbReference type="CDD" id="cd00130">
    <property type="entry name" value="PAS"/>
    <property type="match status" value="2"/>
</dbReference>
<dbReference type="GO" id="GO:0006355">
    <property type="term" value="P:regulation of DNA-templated transcription"/>
    <property type="evidence" value="ECO:0007669"/>
    <property type="project" value="InterPro"/>
</dbReference>
<proteinExistence type="predicted"/>
<feature type="domain" description="GGDEF" evidence="5">
    <location>
        <begin position="514"/>
        <end position="646"/>
    </location>
</feature>
<protein>
    <submittedName>
        <fullName evidence="6">PAS domain S-box-containing protein/diguanylate cyclase (GGDEF)-like protein</fullName>
    </submittedName>
</protein>
<evidence type="ECO:0000313" key="7">
    <source>
        <dbReference type="Proteomes" id="UP000247727"/>
    </source>
</evidence>
<dbReference type="Pfam" id="PF00989">
    <property type="entry name" value="PAS"/>
    <property type="match status" value="1"/>
</dbReference>
<evidence type="ECO:0000259" key="2">
    <source>
        <dbReference type="PROSITE" id="PS50112"/>
    </source>
</evidence>
<dbReference type="Pfam" id="PF00990">
    <property type="entry name" value="GGDEF"/>
    <property type="match status" value="1"/>
</dbReference>
<dbReference type="Pfam" id="PF08447">
    <property type="entry name" value="PAS_3"/>
    <property type="match status" value="1"/>
</dbReference>
<feature type="domain" description="PAC" evidence="3">
    <location>
        <begin position="290"/>
        <end position="343"/>
    </location>
</feature>
<feature type="transmembrane region" description="Helical" evidence="1">
    <location>
        <begin position="49"/>
        <end position="70"/>
    </location>
</feature>
<feature type="transmembrane region" description="Helical" evidence="1">
    <location>
        <begin position="6"/>
        <end position="28"/>
    </location>
</feature>
<dbReference type="InterPro" id="IPR029787">
    <property type="entry name" value="Nucleotide_cyclase"/>
</dbReference>
<dbReference type="PROSITE" id="PS50112">
    <property type="entry name" value="PAS"/>
    <property type="match status" value="2"/>
</dbReference>
<dbReference type="SUPFAM" id="SSF55073">
    <property type="entry name" value="Nucleotide cyclase"/>
    <property type="match status" value="1"/>
</dbReference>
<dbReference type="AlphaFoldDB" id="A0A318U491"/>
<sequence length="915" mass="100762">MDARRSLTLSPFVFALCYGIFGAAYILFSDRILTGLAGDYAHYHQFQTAKGWCFILFTALGLWGLMRWAWARLSRAAEVAIKAEDQLLLALTAAGGLVWQARHRSRDGAPEADTMEWQMTGGLARQLGLPEGRWLGLEEIARHLHPADLPAFRRQFEGSGAYRPDETESLVRFDMPDRSHRWIKLVPDSRSGAGTAEAPMVGVAFDLTRQQEVSQDLAEVIFGAGLGTWRLDVATGKNQINDRYAEMLGYRLDELSPMTEARFFDLVHPEDAAKLRASVAARAITGDHTYADEIRLRHKDGHWVWILSRCRPVDYAADGTPSVLSGVHIDISDRKELAEKLQMESDFLKRLVETSVSGIIALNDKGRIYFANKEATAILGLPPEKLIGLPLVNEHWAVTELDGTPLAPENFPAYRVIASQATVRDRRVSIRRHDGRTRSISITAAPMRMPDGRIQVVSTITDITAQLANEDLLRDAAAEATQAALHDPVTGLPNRELFEDALAAAIASAKRTNGHLLNVFLDLDNFKQVNDRFGHHAGDLLICKVAERLEDIRQGPQVLARVAGDEFTFLHPCAPGEDTRDVLALLASVFEPPFDLGGFVVHVTVSMGLSVYPEDATSCEELWLNADLAMYEAKARGRNQIVRFTAALRERETEEARIAQILQRALKARAFEIVLMPLVDLQAGDRIVGAEALLRSTDPDLQGIGPAVFLPVAARTGLLRALDLLVVDRVGAAKARLRAAGHALRISINLSPESLQEMGFGVELLAHLDRAKLTAVDVRFELTEGALVDLTSPAREVLDLLHGRGFELSADDFGTGYSSLSYLHKLRLSELKIDRSFVQRLEAVEDPSDEIVRAILAMGQALGLCVLAEGIETEAQRDWLSRHGCALGQGYLFGKGVDLDVFMCQHLASAKVQSA</sequence>
<dbReference type="EMBL" id="QJTK01000024">
    <property type="protein sequence ID" value="PYF06719.1"/>
    <property type="molecule type" value="Genomic_DNA"/>
</dbReference>
<dbReference type="InterPro" id="IPR000014">
    <property type="entry name" value="PAS"/>
</dbReference>
<dbReference type="PANTHER" id="PTHR44757:SF2">
    <property type="entry name" value="BIOFILM ARCHITECTURE MAINTENANCE PROTEIN MBAA"/>
    <property type="match status" value="1"/>
</dbReference>
<dbReference type="SMART" id="SM00086">
    <property type="entry name" value="PAC"/>
    <property type="match status" value="2"/>
</dbReference>
<dbReference type="PROSITE" id="PS50883">
    <property type="entry name" value="EAL"/>
    <property type="match status" value="1"/>
</dbReference>
<keyword evidence="7" id="KW-1185">Reference proteome</keyword>
<dbReference type="SMART" id="SM00091">
    <property type="entry name" value="PAS"/>
    <property type="match status" value="2"/>
</dbReference>
<dbReference type="InterPro" id="IPR035919">
    <property type="entry name" value="EAL_sf"/>
</dbReference>
<feature type="domain" description="PAS" evidence="2">
    <location>
        <begin position="240"/>
        <end position="287"/>
    </location>
</feature>
<dbReference type="Gene3D" id="3.30.450.20">
    <property type="entry name" value="PAS domain"/>
    <property type="match status" value="2"/>
</dbReference>
<dbReference type="InterPro" id="IPR013767">
    <property type="entry name" value="PAS_fold"/>
</dbReference>
<dbReference type="Proteomes" id="UP000247727">
    <property type="component" value="Unassembled WGS sequence"/>
</dbReference>
<keyword evidence="1" id="KW-0812">Transmembrane</keyword>
<dbReference type="InterPro" id="IPR035965">
    <property type="entry name" value="PAS-like_dom_sf"/>
</dbReference>
<dbReference type="InterPro" id="IPR043128">
    <property type="entry name" value="Rev_trsase/Diguanyl_cyclase"/>
</dbReference>
<feature type="domain" description="PAC" evidence="3">
    <location>
        <begin position="424"/>
        <end position="475"/>
    </location>
</feature>
<accession>A0A318U491</accession>
<evidence type="ECO:0000259" key="4">
    <source>
        <dbReference type="PROSITE" id="PS50883"/>
    </source>
</evidence>
<dbReference type="OrthoDB" id="9801651at2"/>
<dbReference type="Gene3D" id="3.30.70.270">
    <property type="match status" value="1"/>
</dbReference>
<dbReference type="PROSITE" id="PS50887">
    <property type="entry name" value="GGDEF"/>
    <property type="match status" value="1"/>
</dbReference>
<keyword evidence="1" id="KW-1133">Transmembrane helix</keyword>
<feature type="domain" description="EAL" evidence="4">
    <location>
        <begin position="655"/>
        <end position="910"/>
    </location>
</feature>
<organism evidence="6 7">
    <name type="scientific">Rhodobacter viridis</name>
    <dbReference type="NCBI Taxonomy" id="1054202"/>
    <lineage>
        <taxon>Bacteria</taxon>
        <taxon>Pseudomonadati</taxon>
        <taxon>Pseudomonadota</taxon>
        <taxon>Alphaproteobacteria</taxon>
        <taxon>Rhodobacterales</taxon>
        <taxon>Rhodobacter group</taxon>
        <taxon>Rhodobacter</taxon>
    </lineage>
</organism>
<dbReference type="InterPro" id="IPR013655">
    <property type="entry name" value="PAS_fold_3"/>
</dbReference>
<dbReference type="PROSITE" id="PS50113">
    <property type="entry name" value="PAC"/>
    <property type="match status" value="2"/>
</dbReference>
<dbReference type="SMART" id="SM00267">
    <property type="entry name" value="GGDEF"/>
    <property type="match status" value="1"/>
</dbReference>
<name>A0A318U491_9RHOB</name>
<evidence type="ECO:0000313" key="6">
    <source>
        <dbReference type="EMBL" id="PYF06719.1"/>
    </source>
</evidence>
<dbReference type="InterPro" id="IPR001633">
    <property type="entry name" value="EAL_dom"/>
</dbReference>
<dbReference type="Pfam" id="PF00563">
    <property type="entry name" value="EAL"/>
    <property type="match status" value="1"/>
</dbReference>
<dbReference type="InterPro" id="IPR001610">
    <property type="entry name" value="PAC"/>
</dbReference>
<dbReference type="CDD" id="cd01949">
    <property type="entry name" value="GGDEF"/>
    <property type="match status" value="1"/>
</dbReference>
<dbReference type="PANTHER" id="PTHR44757">
    <property type="entry name" value="DIGUANYLATE CYCLASE DGCP"/>
    <property type="match status" value="1"/>
</dbReference>
<dbReference type="InterPro" id="IPR000160">
    <property type="entry name" value="GGDEF_dom"/>
</dbReference>
<keyword evidence="1" id="KW-0472">Membrane</keyword>
<dbReference type="Gene3D" id="3.20.20.450">
    <property type="entry name" value="EAL domain"/>
    <property type="match status" value="1"/>
</dbReference>
<comment type="caution">
    <text evidence="6">The sequence shown here is derived from an EMBL/GenBank/DDBJ whole genome shotgun (WGS) entry which is preliminary data.</text>
</comment>
<dbReference type="SMART" id="SM00052">
    <property type="entry name" value="EAL"/>
    <property type="match status" value="1"/>
</dbReference>
<evidence type="ECO:0000259" key="3">
    <source>
        <dbReference type="PROSITE" id="PS50113"/>
    </source>
</evidence>